<dbReference type="SMART" id="SM00355">
    <property type="entry name" value="ZnF_C2H2"/>
    <property type="match status" value="2"/>
</dbReference>
<dbReference type="AlphaFoldDB" id="A0A7S0BNT1"/>
<evidence type="ECO:0000313" key="11">
    <source>
        <dbReference type="EMBL" id="CAD8398822.1"/>
    </source>
</evidence>
<feature type="domain" description="C2H2-type" evidence="10">
    <location>
        <begin position="42"/>
        <end position="71"/>
    </location>
</feature>
<keyword evidence="2" id="KW-0479">Metal-binding</keyword>
<evidence type="ECO:0000256" key="8">
    <source>
        <dbReference type="PROSITE-ProRule" id="PRU00042"/>
    </source>
</evidence>
<evidence type="ECO:0000256" key="6">
    <source>
        <dbReference type="ARBA" id="ARBA00023163"/>
    </source>
</evidence>
<dbReference type="PANTHER" id="PTHR46179:SF13">
    <property type="entry name" value="C2H2-TYPE DOMAIN-CONTAINING PROTEIN"/>
    <property type="match status" value="1"/>
</dbReference>
<dbReference type="InterPro" id="IPR013087">
    <property type="entry name" value="Znf_C2H2_type"/>
</dbReference>
<dbReference type="Gene3D" id="3.30.160.60">
    <property type="entry name" value="Classic Zinc Finger"/>
    <property type="match status" value="1"/>
</dbReference>
<feature type="compositionally biased region" description="Basic and acidic residues" evidence="9">
    <location>
        <begin position="209"/>
        <end position="219"/>
    </location>
</feature>
<keyword evidence="5" id="KW-0805">Transcription regulation</keyword>
<evidence type="ECO:0000256" key="7">
    <source>
        <dbReference type="ARBA" id="ARBA00023242"/>
    </source>
</evidence>
<dbReference type="GO" id="GO:0006357">
    <property type="term" value="P:regulation of transcription by RNA polymerase II"/>
    <property type="evidence" value="ECO:0007669"/>
    <property type="project" value="TreeGrafter"/>
</dbReference>
<evidence type="ECO:0000256" key="9">
    <source>
        <dbReference type="SAM" id="MobiDB-lite"/>
    </source>
</evidence>
<gene>
    <name evidence="11" type="ORF">RMAR0315_LOCUS8814</name>
</gene>
<reference evidence="11" key="1">
    <citation type="submission" date="2021-01" db="EMBL/GenBank/DDBJ databases">
        <authorList>
            <person name="Corre E."/>
            <person name="Pelletier E."/>
            <person name="Niang G."/>
            <person name="Scheremetjew M."/>
            <person name="Finn R."/>
            <person name="Kale V."/>
            <person name="Holt S."/>
            <person name="Cochrane G."/>
            <person name="Meng A."/>
            <person name="Brown T."/>
            <person name="Cohen L."/>
        </authorList>
    </citation>
    <scope>NUCLEOTIDE SEQUENCE</scope>
    <source>
        <strain evidence="11">UTEX LB 2760</strain>
    </source>
</reference>
<evidence type="ECO:0000256" key="4">
    <source>
        <dbReference type="ARBA" id="ARBA00022833"/>
    </source>
</evidence>
<evidence type="ECO:0000256" key="3">
    <source>
        <dbReference type="ARBA" id="ARBA00022771"/>
    </source>
</evidence>
<dbReference type="SUPFAM" id="SSF57667">
    <property type="entry name" value="beta-beta-alpha zinc fingers"/>
    <property type="match status" value="1"/>
</dbReference>
<protein>
    <recommendedName>
        <fullName evidence="10">C2H2-type domain-containing protein</fullName>
    </recommendedName>
</protein>
<evidence type="ECO:0000256" key="1">
    <source>
        <dbReference type="ARBA" id="ARBA00004123"/>
    </source>
</evidence>
<name>A0A7S0BNT1_9RHOD</name>
<evidence type="ECO:0000256" key="5">
    <source>
        <dbReference type="ARBA" id="ARBA00023015"/>
    </source>
</evidence>
<feature type="region of interest" description="Disordered" evidence="9">
    <location>
        <begin position="173"/>
        <end position="219"/>
    </location>
</feature>
<dbReference type="PROSITE" id="PS50157">
    <property type="entry name" value="ZINC_FINGER_C2H2_2"/>
    <property type="match status" value="2"/>
</dbReference>
<evidence type="ECO:0000259" key="10">
    <source>
        <dbReference type="PROSITE" id="PS50157"/>
    </source>
</evidence>
<keyword evidence="6" id="KW-0804">Transcription</keyword>
<accession>A0A7S0BNT1</accession>
<feature type="domain" description="C2H2-type" evidence="10">
    <location>
        <begin position="12"/>
        <end position="41"/>
    </location>
</feature>
<dbReference type="GO" id="GO:0008270">
    <property type="term" value="F:zinc ion binding"/>
    <property type="evidence" value="ECO:0007669"/>
    <property type="project" value="UniProtKB-KW"/>
</dbReference>
<feature type="compositionally biased region" description="Polar residues" evidence="9">
    <location>
        <begin position="173"/>
        <end position="183"/>
    </location>
</feature>
<evidence type="ECO:0000256" key="2">
    <source>
        <dbReference type="ARBA" id="ARBA00022723"/>
    </source>
</evidence>
<dbReference type="PANTHER" id="PTHR46179">
    <property type="entry name" value="ZINC FINGER PROTEIN"/>
    <property type="match status" value="1"/>
</dbReference>
<organism evidence="11">
    <name type="scientific">Rhodosorus marinus</name>
    <dbReference type="NCBI Taxonomy" id="101924"/>
    <lineage>
        <taxon>Eukaryota</taxon>
        <taxon>Rhodophyta</taxon>
        <taxon>Stylonematophyceae</taxon>
        <taxon>Stylonematales</taxon>
        <taxon>Stylonemataceae</taxon>
        <taxon>Rhodosorus</taxon>
    </lineage>
</organism>
<dbReference type="InterPro" id="IPR051061">
    <property type="entry name" value="Zinc_finger_trans_reg"/>
</dbReference>
<proteinExistence type="predicted"/>
<dbReference type="GO" id="GO:0005634">
    <property type="term" value="C:nucleus"/>
    <property type="evidence" value="ECO:0007669"/>
    <property type="project" value="UniProtKB-SubCell"/>
</dbReference>
<dbReference type="EMBL" id="HBEK01016147">
    <property type="protein sequence ID" value="CAD8398822.1"/>
    <property type="molecule type" value="Transcribed_RNA"/>
</dbReference>
<comment type="subcellular location">
    <subcellularLocation>
        <location evidence="1">Nucleus</location>
    </subcellularLocation>
</comment>
<dbReference type="PROSITE" id="PS00028">
    <property type="entry name" value="ZINC_FINGER_C2H2_1"/>
    <property type="match status" value="2"/>
</dbReference>
<keyword evidence="7" id="KW-0539">Nucleus</keyword>
<sequence length="219" mass="24957">MHESKTRKTSSYPCLFPGCRQILTSKQTLREHGRLHTREQPYRCRYRCGKTFKWRSSLAHHEKTFHTEARSTSSEPNTTKVEALIDAEMRESGLAIVDRQTGESTDETFSSQTMSSSFPRIYTEEDSSDLNFEPAVAEWLRRNRSPQSDIGLHVDMAFDELLLNTPIEPLQESTGAEVSSLMKSNDEISPWKGELDAETTAGPSNPPRDQVHHEDNRNV</sequence>
<dbReference type="InterPro" id="IPR036236">
    <property type="entry name" value="Znf_C2H2_sf"/>
</dbReference>
<keyword evidence="3 8" id="KW-0863">Zinc-finger</keyword>
<keyword evidence="4" id="KW-0862">Zinc</keyword>